<name>A0ABD2K9X8_9BILA</name>
<keyword evidence="2" id="KW-1185">Reference proteome</keyword>
<organism evidence="1 2">
    <name type="scientific">Heterodera trifolii</name>
    <dbReference type="NCBI Taxonomy" id="157864"/>
    <lineage>
        <taxon>Eukaryota</taxon>
        <taxon>Metazoa</taxon>
        <taxon>Ecdysozoa</taxon>
        <taxon>Nematoda</taxon>
        <taxon>Chromadorea</taxon>
        <taxon>Rhabditida</taxon>
        <taxon>Tylenchina</taxon>
        <taxon>Tylenchomorpha</taxon>
        <taxon>Tylenchoidea</taxon>
        <taxon>Heteroderidae</taxon>
        <taxon>Heteroderinae</taxon>
        <taxon>Heterodera</taxon>
    </lineage>
</organism>
<comment type="caution">
    <text evidence="1">The sequence shown here is derived from an EMBL/GenBank/DDBJ whole genome shotgun (WGS) entry which is preliminary data.</text>
</comment>
<dbReference type="Proteomes" id="UP001620626">
    <property type="component" value="Unassembled WGS sequence"/>
</dbReference>
<dbReference type="EMBL" id="JBICBT010000810">
    <property type="protein sequence ID" value="KAL3099354.1"/>
    <property type="molecule type" value="Genomic_DNA"/>
</dbReference>
<reference evidence="1 2" key="1">
    <citation type="submission" date="2024-10" db="EMBL/GenBank/DDBJ databases">
        <authorList>
            <person name="Kim D."/>
        </authorList>
    </citation>
    <scope>NUCLEOTIDE SEQUENCE [LARGE SCALE GENOMIC DNA]</scope>
    <source>
        <strain evidence="1">BH-2024</strain>
    </source>
</reference>
<sequence length="87" mass="10042">MIRGWSSNAFPRQLRQNLLAIGMIRVYLMFSCTTWNIGNKLRISLTDTYLPCPSARWSSKISRIFRVRRGQTFVGTPAEWAQLAKCC</sequence>
<gene>
    <name evidence="1" type="ORF">niasHT_026775</name>
</gene>
<protein>
    <submittedName>
        <fullName evidence="1">Uncharacterized protein</fullName>
    </submittedName>
</protein>
<accession>A0ABD2K9X8</accession>
<evidence type="ECO:0000313" key="2">
    <source>
        <dbReference type="Proteomes" id="UP001620626"/>
    </source>
</evidence>
<evidence type="ECO:0000313" key="1">
    <source>
        <dbReference type="EMBL" id="KAL3099354.1"/>
    </source>
</evidence>
<dbReference type="AlphaFoldDB" id="A0ABD2K9X8"/>
<proteinExistence type="predicted"/>